<dbReference type="NCBIfam" id="TIGR03696">
    <property type="entry name" value="Rhs_assc_core"/>
    <property type="match status" value="1"/>
</dbReference>
<dbReference type="Gene3D" id="2.180.10.10">
    <property type="entry name" value="RHS repeat-associated core"/>
    <property type="match status" value="1"/>
</dbReference>
<dbReference type="KEGG" id="cbae:COR50_00270"/>
<keyword evidence="2" id="KW-1185">Reference proteome</keyword>
<gene>
    <name evidence="1" type="ORF">COR50_00270</name>
</gene>
<reference evidence="1 2" key="1">
    <citation type="submission" date="2017-10" db="EMBL/GenBank/DDBJ databases">
        <title>Paenichitinophaga pekingensis gen. nov., sp. nov., isolated from activated sludge.</title>
        <authorList>
            <person name="Jin D."/>
            <person name="Kong X."/>
            <person name="Deng Y."/>
            <person name="Bai Z."/>
        </authorList>
    </citation>
    <scope>NUCLEOTIDE SEQUENCE [LARGE SCALE GENOMIC DNA]</scope>
    <source>
        <strain evidence="1 2">13</strain>
    </source>
</reference>
<evidence type="ECO:0000313" key="2">
    <source>
        <dbReference type="Proteomes" id="UP000220133"/>
    </source>
</evidence>
<evidence type="ECO:0000313" key="1">
    <source>
        <dbReference type="EMBL" id="ATL45718.1"/>
    </source>
</evidence>
<evidence type="ECO:0008006" key="3">
    <source>
        <dbReference type="Google" id="ProtNLM"/>
    </source>
</evidence>
<organism evidence="1 2">
    <name type="scientific">Chitinophaga caeni</name>
    <dbReference type="NCBI Taxonomy" id="2029983"/>
    <lineage>
        <taxon>Bacteria</taxon>
        <taxon>Pseudomonadati</taxon>
        <taxon>Bacteroidota</taxon>
        <taxon>Chitinophagia</taxon>
        <taxon>Chitinophagales</taxon>
        <taxon>Chitinophagaceae</taxon>
        <taxon>Chitinophaga</taxon>
    </lineage>
</organism>
<dbReference type="Proteomes" id="UP000220133">
    <property type="component" value="Chromosome"/>
</dbReference>
<dbReference type="AlphaFoldDB" id="A0A291QP14"/>
<accession>A0A291QP14</accession>
<sequence>MTGDKYNIRVSSWWNSASSPGTDVSPLNDILSVLVSGVPGASGGKVAGSELTGALLGPSVTSFLATNNGGTSGKPKAYLNWMLLDEQFKLVSSGSGAEQVGASNTFTTHVKPGMIVPKNGYLYVYVSNVTPNIDVFFDNLQVTHEKGALVEETHYYPFGLTMAGISSKALNGAPENRYKYNGKELQSKGFTDGSGLELYDFGARQHDPQIGRWTTIDPFAQKRYWATPYNYVQNNPLNRIDPNGLTDYTLDKKTGDIKQVGEKNDDPDRILKTNRKGEVKYKRNGEAKVSIGGIEKGILKDGINFQKNDNVIAVGGKGQPSADGVKSFTLQLSEHIGKEIKGYSYSSDGSKNVTDMVLGKYANNEFDKSYGTPTELVKKYGDNFSNNNILQEFHTHPEGKLGATQSDPALSQDVRSLQGQKPLIPNASFIILYRIAGQVQPAEYDYTNEYIPPKK</sequence>
<dbReference type="PANTHER" id="PTHR32305">
    <property type="match status" value="1"/>
</dbReference>
<dbReference type="PANTHER" id="PTHR32305:SF15">
    <property type="entry name" value="PROTEIN RHSA-RELATED"/>
    <property type="match status" value="1"/>
</dbReference>
<dbReference type="InterPro" id="IPR050708">
    <property type="entry name" value="T6SS_VgrG/RHS"/>
</dbReference>
<dbReference type="EMBL" id="CP023777">
    <property type="protein sequence ID" value="ATL45718.1"/>
    <property type="molecule type" value="Genomic_DNA"/>
</dbReference>
<proteinExistence type="predicted"/>
<protein>
    <recommendedName>
        <fullName evidence="3">RHS repeat-associated core domain-containing protein</fullName>
    </recommendedName>
</protein>
<name>A0A291QP14_9BACT</name>
<dbReference type="InterPro" id="IPR022385">
    <property type="entry name" value="Rhs_assc_core"/>
</dbReference>